<organism evidence="2 3">
    <name type="scientific">Synchytrium endobioticum</name>
    <dbReference type="NCBI Taxonomy" id="286115"/>
    <lineage>
        <taxon>Eukaryota</taxon>
        <taxon>Fungi</taxon>
        <taxon>Fungi incertae sedis</taxon>
        <taxon>Chytridiomycota</taxon>
        <taxon>Chytridiomycota incertae sedis</taxon>
        <taxon>Chytridiomycetes</taxon>
        <taxon>Synchytriales</taxon>
        <taxon>Synchytriaceae</taxon>
        <taxon>Synchytrium</taxon>
    </lineage>
</organism>
<accession>A0A507D8Y6</accession>
<sequence>MQALFLVLLALTVASPQDDRYDTCQCFCCKAASSCTTAPATGFPALTGKFAIYGDDASMCSAGLCNVHFPAACPNVLQEPGAIVRINLTCESCRRQISSTGTSTVVTLPTTDSSNSKVKSNGDTPLNEYSWQEIIIRVMEVVSMYVLYGL</sequence>
<proteinExistence type="predicted"/>
<evidence type="ECO:0000313" key="3">
    <source>
        <dbReference type="Proteomes" id="UP000320475"/>
    </source>
</evidence>
<evidence type="ECO:0000313" key="2">
    <source>
        <dbReference type="EMBL" id="TPX47911.1"/>
    </source>
</evidence>
<evidence type="ECO:0000256" key="1">
    <source>
        <dbReference type="SAM" id="SignalP"/>
    </source>
</evidence>
<dbReference type="AlphaFoldDB" id="A0A507D8Y6"/>
<evidence type="ECO:0008006" key="4">
    <source>
        <dbReference type="Google" id="ProtNLM"/>
    </source>
</evidence>
<reference evidence="2 3" key="1">
    <citation type="journal article" date="2019" name="Sci. Rep.">
        <title>Comparative genomics of chytrid fungi reveal insights into the obligate biotrophic and pathogenic lifestyle of Synchytrium endobioticum.</title>
        <authorList>
            <person name="van de Vossenberg B.T.L.H."/>
            <person name="Warris S."/>
            <person name="Nguyen H.D.T."/>
            <person name="van Gent-Pelzer M.P.E."/>
            <person name="Joly D.L."/>
            <person name="van de Geest H.C."/>
            <person name="Bonants P.J.M."/>
            <person name="Smith D.S."/>
            <person name="Levesque C.A."/>
            <person name="van der Lee T.A.J."/>
        </authorList>
    </citation>
    <scope>NUCLEOTIDE SEQUENCE [LARGE SCALE GENOMIC DNA]</scope>
    <source>
        <strain evidence="2 3">LEV6574</strain>
    </source>
</reference>
<feature type="signal peptide" evidence="1">
    <location>
        <begin position="1"/>
        <end position="16"/>
    </location>
</feature>
<comment type="caution">
    <text evidence="2">The sequence shown here is derived from an EMBL/GenBank/DDBJ whole genome shotgun (WGS) entry which is preliminary data.</text>
</comment>
<gene>
    <name evidence="2" type="ORF">SeLEV6574_g02383</name>
</gene>
<name>A0A507D8Y6_9FUNG</name>
<feature type="chain" id="PRO_5021410132" description="RlpA-like protein double-psi beta-barrel domain-containing protein" evidence="1">
    <location>
        <begin position="17"/>
        <end position="150"/>
    </location>
</feature>
<dbReference type="Proteomes" id="UP000320475">
    <property type="component" value="Unassembled WGS sequence"/>
</dbReference>
<keyword evidence="1" id="KW-0732">Signal</keyword>
<dbReference type="EMBL" id="QEAM01000065">
    <property type="protein sequence ID" value="TPX47911.1"/>
    <property type="molecule type" value="Genomic_DNA"/>
</dbReference>
<dbReference type="VEuPathDB" id="FungiDB:SeMB42_g06737"/>
<dbReference type="OrthoDB" id="10525931at2759"/>
<protein>
    <recommendedName>
        <fullName evidence="4">RlpA-like protein double-psi beta-barrel domain-containing protein</fullName>
    </recommendedName>
</protein>